<dbReference type="EMBL" id="CDMZ01003024">
    <property type="protein sequence ID" value="CEM44821.1"/>
    <property type="molecule type" value="Genomic_DNA"/>
</dbReference>
<dbReference type="Gene3D" id="3.40.50.11550">
    <property type="match status" value="1"/>
</dbReference>
<reference evidence="4" key="1">
    <citation type="submission" date="2014-11" db="EMBL/GenBank/DDBJ databases">
        <authorList>
            <person name="Otto D Thomas"/>
            <person name="Naeem Raeece"/>
        </authorList>
    </citation>
    <scope>NUCLEOTIDE SEQUENCE</scope>
</reference>
<evidence type="ECO:0000256" key="1">
    <source>
        <dbReference type="SAM" id="MobiDB-lite"/>
    </source>
</evidence>
<proteinExistence type="predicted"/>
<gene>
    <name evidence="4" type="ORF">Cvel_28636</name>
</gene>
<dbReference type="InterPro" id="IPR007314">
    <property type="entry name" value="Cofac_haem-bd_dom"/>
</dbReference>
<evidence type="ECO:0000313" key="4">
    <source>
        <dbReference type="EMBL" id="CEM44821.1"/>
    </source>
</evidence>
<feature type="signal peptide" evidence="2">
    <location>
        <begin position="1"/>
        <end position="19"/>
    </location>
</feature>
<organism evidence="4">
    <name type="scientific">Chromera velia CCMP2878</name>
    <dbReference type="NCBI Taxonomy" id="1169474"/>
    <lineage>
        <taxon>Eukaryota</taxon>
        <taxon>Sar</taxon>
        <taxon>Alveolata</taxon>
        <taxon>Colpodellida</taxon>
        <taxon>Chromeraceae</taxon>
        <taxon>Chromera</taxon>
    </lineage>
</organism>
<evidence type="ECO:0000256" key="2">
    <source>
        <dbReference type="SAM" id="SignalP"/>
    </source>
</evidence>
<feature type="region of interest" description="Disordered" evidence="1">
    <location>
        <begin position="291"/>
        <end position="320"/>
    </location>
</feature>
<accession>A0A0G4HKZ3</accession>
<dbReference type="Pfam" id="PF04187">
    <property type="entry name" value="Cofac_haem_bdg"/>
    <property type="match status" value="1"/>
</dbReference>
<feature type="region of interest" description="Disordered" evidence="1">
    <location>
        <begin position="446"/>
        <end position="525"/>
    </location>
</feature>
<dbReference type="SUPFAM" id="SSF159501">
    <property type="entry name" value="EreA/ChaN-like"/>
    <property type="match status" value="2"/>
</dbReference>
<dbReference type="CDD" id="cd14727">
    <property type="entry name" value="ChanN-like"/>
    <property type="match status" value="1"/>
</dbReference>
<feature type="chain" id="PRO_5005192097" description="Haem-binding uptake Tiki superfamily ChaN domain-containing protein" evidence="2">
    <location>
        <begin position="20"/>
        <end position="622"/>
    </location>
</feature>
<dbReference type="AlphaFoldDB" id="A0A0G4HKZ3"/>
<feature type="compositionally biased region" description="Polar residues" evidence="1">
    <location>
        <begin position="450"/>
        <end position="459"/>
    </location>
</feature>
<evidence type="ECO:0000259" key="3">
    <source>
        <dbReference type="Pfam" id="PF04187"/>
    </source>
</evidence>
<sequence>MHHWLRALAPSTVFPLACATAVSVSVSFHNQEFAPLVSLSRLLRFRPALAQQSRPLSSHTDTGAPVQREWLYKIFDKRGNELTLQTLAQRLAREADIVLLGEVHDDPLHHALEFLLLQELVEACASSDSSGSRGETGERGSGISNGGQKAKAEERTAPLLARKVCVGLEFLSSDTQVPLDGYLSGALEESEFLQRAHNVGGLPQNYSDYRPLVQYAHQNGLSVLAANAPKSLVARVRSKEQGKTDEGREKGQINDDSVSMCIDREKEKVVLEMQQPSEAYRGKFRTFFEERGREKEQEKKEGHRDADTCGGGGGAGETSGGRLEQMLRVQTLWDAWMARSLADFSLKNPSSLLLHICGKFHCDERLGIPEHLPFYLSGQSGGRERSLQDVGAAGEQAQKGDVLKPLSEPSVRFDLRRVLGEGRHSLSSSRSRTVKVISLHPLEEEEHRSILQSSQTNGKSLRPGGDVCTDMQGHRKEETGNNPSLGRVQEGGEVRETQQTGKKLKAGDPSSSSPDGPRRGKEQEEAEVNRMIFEAVCREKREVWGWKGKIREREEGKSRDDSEVVKEVFLEELERRASLVDKGRDVSRPPSFVEETDEDFVIVTRQLSDVWRTDEKHAGGDS</sequence>
<keyword evidence="2" id="KW-0732">Signal</keyword>
<feature type="compositionally biased region" description="Basic and acidic residues" evidence="1">
    <location>
        <begin position="291"/>
        <end position="307"/>
    </location>
</feature>
<feature type="domain" description="Haem-binding uptake Tiki superfamily ChaN" evidence="3">
    <location>
        <begin position="162"/>
        <end position="372"/>
    </location>
</feature>
<dbReference type="VEuPathDB" id="CryptoDB:Cvel_28636"/>
<feature type="compositionally biased region" description="Gly residues" evidence="1">
    <location>
        <begin position="309"/>
        <end position="319"/>
    </location>
</feature>
<protein>
    <recommendedName>
        <fullName evidence="3">Haem-binding uptake Tiki superfamily ChaN domain-containing protein</fullName>
    </recommendedName>
</protein>
<name>A0A0G4HKZ3_9ALVE</name>
<feature type="region of interest" description="Disordered" evidence="1">
    <location>
        <begin position="127"/>
        <end position="151"/>
    </location>
</feature>